<comment type="caution">
    <text evidence="1">The sequence shown here is derived from an EMBL/GenBank/DDBJ whole genome shotgun (WGS) entry which is preliminary data.</text>
</comment>
<organism evidence="1 2">
    <name type="scientific">Meloidogyne enterolobii</name>
    <name type="common">Root-knot nematode worm</name>
    <name type="synonym">Meloidogyne mayaguensis</name>
    <dbReference type="NCBI Taxonomy" id="390850"/>
    <lineage>
        <taxon>Eukaryota</taxon>
        <taxon>Metazoa</taxon>
        <taxon>Ecdysozoa</taxon>
        <taxon>Nematoda</taxon>
        <taxon>Chromadorea</taxon>
        <taxon>Rhabditida</taxon>
        <taxon>Tylenchina</taxon>
        <taxon>Tylenchomorpha</taxon>
        <taxon>Tylenchoidea</taxon>
        <taxon>Meloidogynidae</taxon>
        <taxon>Meloidogyninae</taxon>
        <taxon>Meloidogyne</taxon>
    </lineage>
</organism>
<protein>
    <submittedName>
        <fullName evidence="1">Uncharacterized protein</fullName>
    </submittedName>
</protein>
<evidence type="ECO:0000313" key="1">
    <source>
        <dbReference type="EMBL" id="CAK5006534.1"/>
    </source>
</evidence>
<sequence length="493" mass="56026">MYENSNDYSSVLNETKTSQEYAFDWSVLIDADLEFINPEVKKKSHIHCVFSRVYIDDMDLLRQGDDEGEFVADESESKEDLLEEQIQEVSTNMQKDEDVVKKEKSQNEIDCSNAENVRSFGFATGFDLNGETYKKKINGSEDGSESSKFSAGILDFAKFWQNEDCKRFSGFEGKKRKKAKARTSSSLSATTSSLQISGTASKVESNTSLIEGSEDSLSINISMEKLNFEDKLNFDFAFDPKRDRKLVAKRARKYFSDDKEMMKYWFQRYRYFTKLDEGILLDREAWFSVTPEMLAQHVADRLVRIRDCIILDAFAGSGGNSIQFALKGAFVYAIDIDPVKLRCSARNAQIYGARDRINFICGNFFHICKSLIGARKYKEENKIVKSSYPYTTDLYPFAIDAVYLSPPWGGPSYAKSGKEEFDLQKDIILDGVKIFNYAKKISQNVVYFLPKNTSVDQIIALAASDGEVELEQSLLGEKVKALHAYYGKLVAHD</sequence>
<accession>A0ACB0XKU4</accession>
<reference evidence="1" key="1">
    <citation type="submission" date="2023-11" db="EMBL/GenBank/DDBJ databases">
        <authorList>
            <person name="Poullet M."/>
        </authorList>
    </citation>
    <scope>NUCLEOTIDE SEQUENCE</scope>
    <source>
        <strain evidence="1">E1834</strain>
    </source>
</reference>
<dbReference type="EMBL" id="CAVMJV010000001">
    <property type="protein sequence ID" value="CAK5006534.1"/>
    <property type="molecule type" value="Genomic_DNA"/>
</dbReference>
<dbReference type="Proteomes" id="UP001497535">
    <property type="component" value="Unassembled WGS sequence"/>
</dbReference>
<name>A0ACB0XKU4_MELEN</name>
<evidence type="ECO:0000313" key="2">
    <source>
        <dbReference type="Proteomes" id="UP001497535"/>
    </source>
</evidence>
<proteinExistence type="predicted"/>
<keyword evidence="2" id="KW-1185">Reference proteome</keyword>
<gene>
    <name evidence="1" type="ORF">MENTE1834_LOCUS519</name>
</gene>